<comment type="caution">
    <text evidence="1">The sequence shown here is derived from an EMBL/GenBank/DDBJ whole genome shotgun (WGS) entry which is preliminary data.</text>
</comment>
<accession>A0A1A0VSV8</accession>
<reference evidence="1 2" key="1">
    <citation type="submission" date="2016-06" db="EMBL/GenBank/DDBJ databases">
        <authorList>
            <person name="Kjaerup R.B."/>
            <person name="Dalgaard T.S."/>
            <person name="Juul-Madsen H.R."/>
        </authorList>
    </citation>
    <scope>NUCLEOTIDE SEQUENCE [LARGE SCALE GENOMIC DNA]</scope>
    <source>
        <strain evidence="1 2">852002-51834_SCH5396731</strain>
    </source>
</reference>
<evidence type="ECO:0000313" key="2">
    <source>
        <dbReference type="Proteomes" id="UP000091914"/>
    </source>
</evidence>
<organism evidence="1 2">
    <name type="scientific">Mycobacterium colombiense</name>
    <dbReference type="NCBI Taxonomy" id="339268"/>
    <lineage>
        <taxon>Bacteria</taxon>
        <taxon>Bacillati</taxon>
        <taxon>Actinomycetota</taxon>
        <taxon>Actinomycetes</taxon>
        <taxon>Mycobacteriales</taxon>
        <taxon>Mycobacteriaceae</taxon>
        <taxon>Mycobacterium</taxon>
        <taxon>Mycobacterium avium complex (MAC)</taxon>
    </lineage>
</organism>
<protein>
    <recommendedName>
        <fullName evidence="3">Phage major capsid protein</fullName>
    </recommendedName>
</protein>
<evidence type="ECO:0000313" key="1">
    <source>
        <dbReference type="EMBL" id="OBB86289.1"/>
    </source>
</evidence>
<dbReference type="Proteomes" id="UP000091914">
    <property type="component" value="Unassembled WGS sequence"/>
</dbReference>
<evidence type="ECO:0008006" key="3">
    <source>
        <dbReference type="Google" id="ProtNLM"/>
    </source>
</evidence>
<sequence length="383" mass="41756">MLPQRESLWLKQPFGSTSGINLESDSLVNTTADGVDVNQLWAEVQGVLQAWNSERESVTQLLTHQTINAADAVPQAIEDESFEEATEVGSPVSIRAPGNAILLGNTLLDFDKAGRFSWKFLRDSTAEQIRAVTNYALAADSKLCNGLIMNRLFDPEPDYNEFNHTVYGLWNGTDGMIPPPYLGKTFPANHSHYLVSQGEIIDSGDLDDSIKTITEHGYGVAANSQLIAFMNEVEAEQVSSFKAGEENNNSIIARHDFIPSLGSPAWLTPDQIIGRQAPAQYNGLKIDGSYGPLWIVRTQYIPAGYVATIATEGPNSPNNAVSVRQHTNSSYQGLRTIPGNNPTYPLLESFWTRCIGVGTRHRGAAAVTQIKATGSYDVPSIPM</sequence>
<dbReference type="EMBL" id="LZSX01000032">
    <property type="protein sequence ID" value="OBB86289.1"/>
    <property type="molecule type" value="Genomic_DNA"/>
</dbReference>
<dbReference type="OrthoDB" id="4378081at2"/>
<gene>
    <name evidence="1" type="ORF">A5760_06155</name>
</gene>
<proteinExistence type="predicted"/>
<dbReference type="RefSeq" id="WP_064879248.1">
    <property type="nucleotide sequence ID" value="NZ_LZSX01000032.1"/>
</dbReference>
<dbReference type="AlphaFoldDB" id="A0A1A0VSV8"/>
<name>A0A1A0VSV8_9MYCO</name>